<dbReference type="PANTHER" id="PTHR45947:SF3">
    <property type="entry name" value="SULFOQUINOVOSYL TRANSFERASE SQD2"/>
    <property type="match status" value="1"/>
</dbReference>
<dbReference type="PANTHER" id="PTHR45947">
    <property type="entry name" value="SULFOQUINOVOSYL TRANSFERASE SQD2"/>
    <property type="match status" value="1"/>
</dbReference>
<gene>
    <name evidence="3" type="ORF">HQ36_02520</name>
</gene>
<dbReference type="InterPro" id="IPR001296">
    <property type="entry name" value="Glyco_trans_1"/>
</dbReference>
<dbReference type="CDD" id="cd03808">
    <property type="entry name" value="GT4_CapM-like"/>
    <property type="match status" value="1"/>
</dbReference>
<dbReference type="STRING" id="266762.HQ36_02520"/>
<dbReference type="Pfam" id="PF13579">
    <property type="entry name" value="Glyco_trans_4_4"/>
    <property type="match status" value="1"/>
</dbReference>
<dbReference type="Gene3D" id="3.40.50.2000">
    <property type="entry name" value="Glycogen Phosphorylase B"/>
    <property type="match status" value="2"/>
</dbReference>
<dbReference type="Pfam" id="PF00534">
    <property type="entry name" value="Glycos_transf_1"/>
    <property type="match status" value="1"/>
</dbReference>
<proteinExistence type="predicted"/>
<organism evidence="3 4">
    <name type="scientific">Porphyromonas gingivicanis</name>
    <dbReference type="NCBI Taxonomy" id="266762"/>
    <lineage>
        <taxon>Bacteria</taxon>
        <taxon>Pseudomonadati</taxon>
        <taxon>Bacteroidota</taxon>
        <taxon>Bacteroidia</taxon>
        <taxon>Bacteroidales</taxon>
        <taxon>Porphyromonadaceae</taxon>
        <taxon>Porphyromonas</taxon>
    </lineage>
</organism>
<protein>
    <submittedName>
        <fullName evidence="3">Glycosyl transferase family 1</fullName>
    </submittedName>
</protein>
<name>A0A0A2G504_9PORP</name>
<sequence>MKKLFRVATVAGSLGFLKGQLRFLSSYYEVIAVASGPERLKQVEIEEGVRTVNISMERKISLWRDCKSLFRLIRLFRKEKPSIVHSITPKAGLLSMIAAKIARVPVRIHTFTGLLFPTSVGIKRTILITTDKITCWCATEIIPEGEGVKRDLITHKITKKPLSVIANGNVNGIDLSYFDPSLFSLEYRKAKRKEMGIREDDFVFLFVGRLVRDKGVNELIASFQKMDNANVKLLLVGCYESDLSPLKPETIEEIKNNPNIIEVGWQTDVRPYFVMADIFILPSYREGFPNVVMEAGAMGLFSIVTDINGSNEIIVDGENGFIIPPKSESLLHEVMERVATNREKICSLKEKNRSMIACRYEQKNVWDAVLARYQGIR</sequence>
<feature type="domain" description="Glycosyltransferase subfamily 4-like N-terminal" evidence="2">
    <location>
        <begin position="29"/>
        <end position="168"/>
    </location>
</feature>
<dbReference type="OrthoDB" id="9790710at2"/>
<evidence type="ECO:0000313" key="3">
    <source>
        <dbReference type="EMBL" id="KGN98311.1"/>
    </source>
</evidence>
<keyword evidence="4" id="KW-1185">Reference proteome</keyword>
<dbReference type="InterPro" id="IPR028098">
    <property type="entry name" value="Glyco_trans_4-like_N"/>
</dbReference>
<evidence type="ECO:0000313" key="4">
    <source>
        <dbReference type="Proteomes" id="UP000030134"/>
    </source>
</evidence>
<dbReference type="InterPro" id="IPR050194">
    <property type="entry name" value="Glycosyltransferase_grp1"/>
</dbReference>
<dbReference type="GO" id="GO:0016757">
    <property type="term" value="F:glycosyltransferase activity"/>
    <property type="evidence" value="ECO:0007669"/>
    <property type="project" value="InterPro"/>
</dbReference>
<dbReference type="Proteomes" id="UP000030134">
    <property type="component" value="Unassembled WGS sequence"/>
</dbReference>
<dbReference type="AlphaFoldDB" id="A0A0A2G504"/>
<reference evidence="3 4" key="1">
    <citation type="submission" date="2014-08" db="EMBL/GenBank/DDBJ databases">
        <title>Porphyromonas gingivicanis strain:COT-022_OH1391 Genome sequencing.</title>
        <authorList>
            <person name="Wallis C."/>
            <person name="Deusch O."/>
            <person name="O'Flynn C."/>
            <person name="Davis I."/>
            <person name="Jospin G."/>
            <person name="Darling A.E."/>
            <person name="Coil D.A."/>
            <person name="Alexiev A."/>
            <person name="Horsfall A."/>
            <person name="Kirkwood N."/>
            <person name="Harris S."/>
            <person name="Eisen J.A."/>
        </authorList>
    </citation>
    <scope>NUCLEOTIDE SEQUENCE [LARGE SCALE GENOMIC DNA]</scope>
    <source>
        <strain evidence="4">COT-022 OH1391</strain>
    </source>
</reference>
<feature type="domain" description="Glycosyl transferase family 1" evidence="1">
    <location>
        <begin position="189"/>
        <end position="353"/>
    </location>
</feature>
<dbReference type="SUPFAM" id="SSF53756">
    <property type="entry name" value="UDP-Glycosyltransferase/glycogen phosphorylase"/>
    <property type="match status" value="1"/>
</dbReference>
<dbReference type="RefSeq" id="WP_036883327.1">
    <property type="nucleotide sequence ID" value="NZ_JQZW01000007.1"/>
</dbReference>
<dbReference type="EMBL" id="JQZW01000007">
    <property type="protein sequence ID" value="KGN98311.1"/>
    <property type="molecule type" value="Genomic_DNA"/>
</dbReference>
<dbReference type="eggNOG" id="COG0438">
    <property type="taxonomic scope" value="Bacteria"/>
</dbReference>
<keyword evidence="3" id="KW-0808">Transferase</keyword>
<accession>A0A0A2G504</accession>
<evidence type="ECO:0000259" key="2">
    <source>
        <dbReference type="Pfam" id="PF13579"/>
    </source>
</evidence>
<comment type="caution">
    <text evidence="3">The sequence shown here is derived from an EMBL/GenBank/DDBJ whole genome shotgun (WGS) entry which is preliminary data.</text>
</comment>
<evidence type="ECO:0000259" key="1">
    <source>
        <dbReference type="Pfam" id="PF00534"/>
    </source>
</evidence>